<evidence type="ECO:0000256" key="3">
    <source>
        <dbReference type="ARBA" id="ARBA00023034"/>
    </source>
</evidence>
<keyword evidence="4" id="KW-1015">Disulfide bond</keyword>
<dbReference type="KEGG" id="dpl:KGM_215637A"/>
<keyword evidence="9" id="KW-0732">Signal</keyword>
<protein>
    <recommendedName>
        <fullName evidence="10">FAM20 C-terminal domain-containing protein</fullName>
    </recommendedName>
</protein>
<dbReference type="GO" id="GO:0046872">
    <property type="term" value="F:metal ion binding"/>
    <property type="evidence" value="ECO:0007669"/>
    <property type="project" value="UniProtKB-KW"/>
</dbReference>
<dbReference type="PROSITE" id="PS51257">
    <property type="entry name" value="PROKAR_LIPOPROTEIN"/>
    <property type="match status" value="1"/>
</dbReference>
<accession>A0A212FEQ5</accession>
<organism evidence="11 12">
    <name type="scientific">Danaus plexippus plexippus</name>
    <dbReference type="NCBI Taxonomy" id="278856"/>
    <lineage>
        <taxon>Eukaryota</taxon>
        <taxon>Metazoa</taxon>
        <taxon>Ecdysozoa</taxon>
        <taxon>Arthropoda</taxon>
        <taxon>Hexapoda</taxon>
        <taxon>Insecta</taxon>
        <taxon>Pterygota</taxon>
        <taxon>Neoptera</taxon>
        <taxon>Endopterygota</taxon>
        <taxon>Lepidoptera</taxon>
        <taxon>Glossata</taxon>
        <taxon>Ditrysia</taxon>
        <taxon>Papilionoidea</taxon>
        <taxon>Nymphalidae</taxon>
        <taxon>Danainae</taxon>
        <taxon>Danaini</taxon>
        <taxon>Danaina</taxon>
        <taxon>Danaus</taxon>
        <taxon>Danaus</taxon>
    </lineage>
</organism>
<keyword evidence="7" id="KW-0067">ATP-binding</keyword>
<feature type="domain" description="FAM20 C-terminal" evidence="10">
    <location>
        <begin position="288"/>
        <end position="467"/>
    </location>
</feature>
<keyword evidence="8" id="KW-0479">Metal-binding</keyword>
<evidence type="ECO:0000256" key="7">
    <source>
        <dbReference type="PIRSR" id="PIRSR624869-2"/>
    </source>
</evidence>
<dbReference type="SUPFAM" id="SSF110857">
    <property type="entry name" value="Gamma-glutamyl cyclotransferase-like"/>
    <property type="match status" value="1"/>
</dbReference>
<feature type="signal peptide" evidence="9">
    <location>
        <begin position="1"/>
        <end position="21"/>
    </location>
</feature>
<comment type="caution">
    <text evidence="11">The sequence shown here is derived from an EMBL/GenBank/DDBJ whole genome shotgun (WGS) entry which is preliminary data.</text>
</comment>
<evidence type="ECO:0000256" key="2">
    <source>
        <dbReference type="ARBA" id="ARBA00006557"/>
    </source>
</evidence>
<keyword evidence="12" id="KW-1185">Reference proteome</keyword>
<keyword evidence="8" id="KW-0464">Manganese</keyword>
<dbReference type="InParanoid" id="A0A212FEQ5"/>
<feature type="binding site" evidence="7">
    <location>
        <position position="388"/>
    </location>
    <ligand>
        <name>ATP</name>
        <dbReference type="ChEBI" id="CHEBI:30616"/>
    </ligand>
</feature>
<dbReference type="Pfam" id="PF06702">
    <property type="entry name" value="Fam20C"/>
    <property type="match status" value="1"/>
</dbReference>
<dbReference type="Proteomes" id="UP000007151">
    <property type="component" value="Unassembled WGS sequence"/>
</dbReference>
<dbReference type="GO" id="GO:0005524">
    <property type="term" value="F:ATP binding"/>
    <property type="evidence" value="ECO:0007669"/>
    <property type="project" value="UniProtKB-KW"/>
</dbReference>
<evidence type="ECO:0000313" key="11">
    <source>
        <dbReference type="EMBL" id="OWR52214.1"/>
    </source>
</evidence>
<dbReference type="FunCoup" id="A0A212FEQ5">
    <property type="interactions" value="1346"/>
</dbReference>
<evidence type="ECO:0000256" key="5">
    <source>
        <dbReference type="ARBA" id="ARBA00023180"/>
    </source>
</evidence>
<evidence type="ECO:0000259" key="10">
    <source>
        <dbReference type="Pfam" id="PF06702"/>
    </source>
</evidence>
<dbReference type="CDD" id="cd06661">
    <property type="entry name" value="GGCT_like"/>
    <property type="match status" value="1"/>
</dbReference>
<evidence type="ECO:0000256" key="1">
    <source>
        <dbReference type="ARBA" id="ARBA00004555"/>
    </source>
</evidence>
<dbReference type="PANTHER" id="PTHR12450">
    <property type="entry name" value="DENTIN MATRIX PROTEIN 4 PROTEIN FAM20"/>
    <property type="match status" value="1"/>
</dbReference>
<keyword evidence="7" id="KW-0547">Nucleotide-binding</keyword>
<dbReference type="InterPro" id="IPR009581">
    <property type="entry name" value="FAM20_C"/>
</dbReference>
<dbReference type="PANTHER" id="PTHR12450:SF14">
    <property type="entry name" value="GLYCOSAMINOGLYCAN XYLOSYLKINASE"/>
    <property type="match status" value="1"/>
</dbReference>
<name>A0A212FEQ5_DANPL</name>
<dbReference type="InterPro" id="IPR013024">
    <property type="entry name" value="GGCT-like"/>
</dbReference>
<dbReference type="Gene3D" id="3.10.490.10">
    <property type="entry name" value="Gamma-glutamyl cyclotransferase-like"/>
    <property type="match status" value="1"/>
</dbReference>
<feature type="non-terminal residue" evidence="11">
    <location>
        <position position="469"/>
    </location>
</feature>
<comment type="similarity">
    <text evidence="2">Belongs to the FAM20 family.</text>
</comment>
<gene>
    <name evidence="11" type="ORF">KGM_215637A</name>
</gene>
<dbReference type="AlphaFoldDB" id="A0A212FEQ5"/>
<feature type="binding site" evidence="7">
    <location>
        <begin position="322"/>
        <end position="325"/>
    </location>
    <ligand>
        <name>ATP</name>
        <dbReference type="ChEBI" id="CHEBI:30616"/>
    </ligand>
</feature>
<comment type="subcellular location">
    <subcellularLocation>
        <location evidence="1">Golgi apparatus</location>
    </subcellularLocation>
</comment>
<dbReference type="GO" id="GO:0005794">
    <property type="term" value="C:Golgi apparatus"/>
    <property type="evidence" value="ECO:0007669"/>
    <property type="project" value="UniProtKB-SubCell"/>
</dbReference>
<feature type="binding site" evidence="8">
    <location>
        <position position="240"/>
    </location>
    <ligand>
        <name>Mn(2+)</name>
        <dbReference type="ChEBI" id="CHEBI:29035"/>
    </ligand>
</feature>
<evidence type="ECO:0000256" key="8">
    <source>
        <dbReference type="PIRSR" id="PIRSR624869-3"/>
    </source>
</evidence>
<feature type="binding site" evidence="7">
    <location>
        <position position="221"/>
    </location>
    <ligand>
        <name>ATP</name>
        <dbReference type="ChEBI" id="CHEBI:30616"/>
    </ligand>
</feature>
<evidence type="ECO:0000313" key="12">
    <source>
        <dbReference type="Proteomes" id="UP000007151"/>
    </source>
</evidence>
<keyword evidence="5" id="KW-0325">Glycoprotein</keyword>
<comment type="cofactor">
    <cofactor evidence="8">
        <name>Mn(2+)</name>
        <dbReference type="ChEBI" id="CHEBI:29035"/>
    </cofactor>
</comment>
<dbReference type="InterPro" id="IPR024869">
    <property type="entry name" value="FAM20"/>
</dbReference>
<feature type="active site" evidence="6">
    <location>
        <position position="383"/>
    </location>
</feature>
<dbReference type="InterPro" id="IPR036568">
    <property type="entry name" value="GGCT-like_sf"/>
</dbReference>
<sequence length="469" mass="53472">MKTCYISAWLLVLISCQSAKSFKIDDNEEVGGVQTFLYFAYGSNLLTKRIHIKNPSAKFFSIAKLPNFRLDFENIHSNYWNGAAATIVQDPDSVVWGALWTLETKDIPHLDEQEGVNVGLYRVRNVSVHTPDGNTLTARTYQITVDPQKVPIKDMPPERQPSNTYMEWSSQESLFPYKNGTAGRILHAIQTSQIALVDNAPKGTQLKLLLLLEGKQKIYFKPKRYNLNHVINGNIYGGYDRHNSEVFAYYLAMVLNFRWIPPSVTRRVHLHKHIIPVATMGLKRTMVKNDSGSMCIYGKCFYCRINETVCPDGSGEIEGAAILFLDGQFKTHKSPWRRSYSSRKMEWEIDDDFCKKVKGSISTKRLLNLIDVSIFDFLIQNGDRHRYEVYKDQIILLDNGKGLGNPKIDVMDILAPLYQCCIISPSTWHNLELVSGGVLTDTIKLLSAVRERVLASEDHFKAVERRLLK</sequence>
<reference evidence="11 12" key="1">
    <citation type="journal article" date="2011" name="Cell">
        <title>The monarch butterfly genome yields insights into long-distance migration.</title>
        <authorList>
            <person name="Zhan S."/>
            <person name="Merlin C."/>
            <person name="Boore J.L."/>
            <person name="Reppert S.M."/>
        </authorList>
    </citation>
    <scope>NUCLEOTIDE SEQUENCE [LARGE SCALE GENOMIC DNA]</scope>
    <source>
        <strain evidence="11">F-2</strain>
    </source>
</reference>
<evidence type="ECO:0000256" key="6">
    <source>
        <dbReference type="PIRSR" id="PIRSR624869-1"/>
    </source>
</evidence>
<feature type="chain" id="PRO_5012329498" description="FAM20 C-terminal domain-containing protein" evidence="9">
    <location>
        <begin position="22"/>
        <end position="469"/>
    </location>
</feature>
<dbReference type="Pfam" id="PF13772">
    <property type="entry name" value="AIG2_2"/>
    <property type="match status" value="1"/>
</dbReference>
<dbReference type="STRING" id="278856.A0A212FEQ5"/>
<dbReference type="EMBL" id="AGBW02008910">
    <property type="protein sequence ID" value="OWR52214.1"/>
    <property type="molecule type" value="Genomic_DNA"/>
</dbReference>
<keyword evidence="3" id="KW-0333">Golgi apparatus</keyword>
<evidence type="ECO:0000256" key="9">
    <source>
        <dbReference type="SAM" id="SignalP"/>
    </source>
</evidence>
<feature type="binding site" evidence="7">
    <location>
        <position position="398"/>
    </location>
    <ligand>
        <name>ATP</name>
        <dbReference type="ChEBI" id="CHEBI:30616"/>
    </ligand>
</feature>
<feature type="binding site" evidence="8">
    <location>
        <position position="398"/>
    </location>
    <ligand>
        <name>Mn(2+)</name>
        <dbReference type="ChEBI" id="CHEBI:29035"/>
    </ligand>
</feature>
<dbReference type="GO" id="GO:0016773">
    <property type="term" value="F:phosphotransferase activity, alcohol group as acceptor"/>
    <property type="evidence" value="ECO:0007669"/>
    <property type="project" value="TreeGrafter"/>
</dbReference>
<feature type="binding site" evidence="7">
    <location>
        <position position="205"/>
    </location>
    <ligand>
        <name>ATP</name>
        <dbReference type="ChEBI" id="CHEBI:30616"/>
    </ligand>
</feature>
<evidence type="ECO:0000256" key="4">
    <source>
        <dbReference type="ARBA" id="ARBA00023157"/>
    </source>
</evidence>
<proteinExistence type="inferred from homology"/>